<dbReference type="EMBL" id="JAMQPL010000004">
    <property type="protein sequence ID" value="MCW7530721.1"/>
    <property type="molecule type" value="Genomic_DNA"/>
</dbReference>
<reference evidence="2 4" key="1">
    <citation type="submission" date="2022-06" db="EMBL/GenBank/DDBJ databases">
        <title>Leptospira isolates from biofilms formed at urban environments.</title>
        <authorList>
            <person name="Ribeiro P.S."/>
            <person name="Sousa T."/>
            <person name="Carvalho N."/>
            <person name="Aburjaile F."/>
            <person name="Neves F."/>
            <person name="Oliveira D."/>
            <person name="Blanco L."/>
            <person name="Lima J."/>
            <person name="Costa F."/>
            <person name="Brenig B."/>
            <person name="Soares S."/>
            <person name="Ramos R."/>
            <person name="Goes-Neto A."/>
            <person name="Matiuzzi M."/>
            <person name="Azevedo V."/>
            <person name="Ristow P."/>
        </authorList>
    </citation>
    <scope>NUCLEOTIDE SEQUENCE</scope>
    <source>
        <strain evidence="1 4">VSF19</strain>
        <strain evidence="2">VSF20</strain>
    </source>
</reference>
<dbReference type="AlphaFoldDB" id="A0AAW5VGJ7"/>
<accession>A0AAW5VGJ7</accession>
<dbReference type="RefSeq" id="WP_265352092.1">
    <property type="nucleotide sequence ID" value="NZ_JAMQPL010000004.1"/>
</dbReference>
<dbReference type="GO" id="GO:0032259">
    <property type="term" value="P:methylation"/>
    <property type="evidence" value="ECO:0007669"/>
    <property type="project" value="UniProtKB-KW"/>
</dbReference>
<dbReference type="GO" id="GO:0008168">
    <property type="term" value="F:methyltransferase activity"/>
    <property type="evidence" value="ECO:0007669"/>
    <property type="project" value="UniProtKB-KW"/>
</dbReference>
<dbReference type="CDD" id="cd02440">
    <property type="entry name" value="AdoMet_MTases"/>
    <property type="match status" value="1"/>
</dbReference>
<sequence>MTNNRKLNENEIRPSSLMADQKIAVLKDVAMLLGDRDKFVSVNCPACDSSDYRKKFIKYGLDYLECIHCDTFYISPRPTDETLGKFYANSVNYEYWNKYIFPASEESRRQKIFVPRVDAVIEYCKKYNVEPNSILEVGAAFGTFCSEMLSRNYFKKVVGIEPTPNLAQTCRDKGITVIEKPIEQVTFNEDEKFDVVVNFEVIEHLFSPMDFITKCKKLLRKGGLFIVTCPNGKGFDISVLGNVSDTVDHEHLNYFNPESLGNLLKNCGFEILDVKTPGKLDAELVRNKCLSGDFSLENQHFLKEVLIDEWDRVGEMFQNFIRESGMSSNMWIIAKNQ</sequence>
<dbReference type="Gene3D" id="3.40.50.150">
    <property type="entry name" value="Vaccinia Virus protein VP39"/>
    <property type="match status" value="1"/>
</dbReference>
<organism evidence="2 3">
    <name type="scientific">Leptospira soteropolitanensis</name>
    <dbReference type="NCBI Taxonomy" id="2950025"/>
    <lineage>
        <taxon>Bacteria</taxon>
        <taxon>Pseudomonadati</taxon>
        <taxon>Spirochaetota</taxon>
        <taxon>Spirochaetia</taxon>
        <taxon>Leptospirales</taxon>
        <taxon>Leptospiraceae</taxon>
        <taxon>Leptospira</taxon>
    </lineage>
</organism>
<dbReference type="PANTHER" id="PTHR43861:SF6">
    <property type="entry name" value="METHYLTRANSFERASE TYPE 11"/>
    <property type="match status" value="1"/>
</dbReference>
<protein>
    <submittedName>
        <fullName evidence="2">Methyltransferase domain-containing protein</fullName>
    </submittedName>
</protein>
<comment type="caution">
    <text evidence="2">The sequence shown here is derived from an EMBL/GenBank/DDBJ whole genome shotgun (WGS) entry which is preliminary data.</text>
</comment>
<dbReference type="Proteomes" id="UP001208540">
    <property type="component" value="Unassembled WGS sequence"/>
</dbReference>
<dbReference type="InterPro" id="IPR029063">
    <property type="entry name" value="SAM-dependent_MTases_sf"/>
</dbReference>
<dbReference type="Pfam" id="PF13489">
    <property type="entry name" value="Methyltransf_23"/>
    <property type="match status" value="1"/>
</dbReference>
<evidence type="ECO:0000313" key="1">
    <source>
        <dbReference type="EMBL" id="MCW7526890.1"/>
    </source>
</evidence>
<evidence type="ECO:0000313" key="2">
    <source>
        <dbReference type="EMBL" id="MCW7530721.1"/>
    </source>
</evidence>
<gene>
    <name evidence="1" type="ORF">ND861_11085</name>
    <name evidence="2" type="ORF">ND862_10880</name>
</gene>
<dbReference type="PANTHER" id="PTHR43861">
    <property type="entry name" value="TRANS-ACONITATE 2-METHYLTRANSFERASE-RELATED"/>
    <property type="match status" value="1"/>
</dbReference>
<proteinExistence type="predicted"/>
<keyword evidence="2" id="KW-0489">Methyltransferase</keyword>
<keyword evidence="4" id="KW-1185">Reference proteome</keyword>
<evidence type="ECO:0000313" key="4">
    <source>
        <dbReference type="Proteomes" id="UP001208912"/>
    </source>
</evidence>
<evidence type="ECO:0000313" key="3">
    <source>
        <dbReference type="Proteomes" id="UP001208540"/>
    </source>
</evidence>
<keyword evidence="2" id="KW-0808">Transferase</keyword>
<dbReference type="Proteomes" id="UP001208912">
    <property type="component" value="Unassembled WGS sequence"/>
</dbReference>
<name>A0AAW5VGJ7_9LEPT</name>
<dbReference type="EMBL" id="JAMQPM010000004">
    <property type="protein sequence ID" value="MCW7526890.1"/>
    <property type="molecule type" value="Genomic_DNA"/>
</dbReference>
<dbReference type="SUPFAM" id="SSF53335">
    <property type="entry name" value="S-adenosyl-L-methionine-dependent methyltransferases"/>
    <property type="match status" value="1"/>
</dbReference>